<dbReference type="CDD" id="cd00808">
    <property type="entry name" value="GluRS_core"/>
    <property type="match status" value="1"/>
</dbReference>
<dbReference type="STRING" id="146018.BN2156_02040"/>
<feature type="domain" description="Aminoacyl-tRNA synthetase class I anticodon-binding" evidence="10">
    <location>
        <begin position="339"/>
        <end position="482"/>
    </location>
</feature>
<gene>
    <name evidence="11" type="primary">gltX_1</name>
    <name evidence="8" type="synonym">gltX</name>
    <name evidence="11" type="ORF">BN2156_02040</name>
</gene>
<evidence type="ECO:0000259" key="10">
    <source>
        <dbReference type="Pfam" id="PF19269"/>
    </source>
</evidence>
<keyword evidence="2 8" id="KW-0963">Cytoplasm</keyword>
<evidence type="ECO:0000256" key="5">
    <source>
        <dbReference type="ARBA" id="ARBA00022840"/>
    </source>
</evidence>
<dbReference type="SUPFAM" id="SSF48163">
    <property type="entry name" value="An anticodon-binding domain of class I aminoacyl-tRNA synthetases"/>
    <property type="match status" value="1"/>
</dbReference>
<dbReference type="GO" id="GO:0004818">
    <property type="term" value="F:glutamate-tRNA ligase activity"/>
    <property type="evidence" value="ECO:0007669"/>
    <property type="project" value="UniProtKB-UniRule"/>
</dbReference>
<comment type="subunit">
    <text evidence="8">Monomer.</text>
</comment>
<evidence type="ECO:0000256" key="7">
    <source>
        <dbReference type="ARBA" id="ARBA00023146"/>
    </source>
</evidence>
<feature type="short sequence motif" description="'HIGH' region" evidence="8">
    <location>
        <begin position="12"/>
        <end position="22"/>
    </location>
</feature>
<dbReference type="RefSeq" id="WP_090513035.1">
    <property type="nucleotide sequence ID" value="NZ_CWKH01000001.1"/>
</dbReference>
<dbReference type="InterPro" id="IPR033910">
    <property type="entry name" value="GluRS_core"/>
</dbReference>
<evidence type="ECO:0000256" key="2">
    <source>
        <dbReference type="ARBA" id="ARBA00022490"/>
    </source>
</evidence>
<accession>A0A0H5RM07</accession>
<keyword evidence="3 8" id="KW-0436">Ligase</keyword>
<dbReference type="Gene3D" id="3.40.50.620">
    <property type="entry name" value="HUPs"/>
    <property type="match status" value="1"/>
</dbReference>
<organism evidence="11 12">
    <name type="scientific">Mycolicibacterium neworleansense</name>
    <dbReference type="NCBI Taxonomy" id="146018"/>
    <lineage>
        <taxon>Bacteria</taxon>
        <taxon>Bacillati</taxon>
        <taxon>Actinomycetota</taxon>
        <taxon>Actinomycetes</taxon>
        <taxon>Mycobacteriales</taxon>
        <taxon>Mycobacteriaceae</taxon>
        <taxon>Mycolicibacterium</taxon>
    </lineage>
</organism>
<dbReference type="InterPro" id="IPR020752">
    <property type="entry name" value="Glu-tRNA-synth_I_codon-bd_sub1"/>
</dbReference>
<dbReference type="SUPFAM" id="SSF52374">
    <property type="entry name" value="Nucleotidylyl transferase"/>
    <property type="match status" value="1"/>
</dbReference>
<dbReference type="Proteomes" id="UP000199147">
    <property type="component" value="Unassembled WGS sequence"/>
</dbReference>
<dbReference type="InterPro" id="IPR020058">
    <property type="entry name" value="Glu/Gln-tRNA-synth_Ib_cat-dom"/>
</dbReference>
<feature type="short sequence motif" description="'KMSKS' region" evidence="8">
    <location>
        <begin position="256"/>
        <end position="260"/>
    </location>
</feature>
<dbReference type="Pfam" id="PF19269">
    <property type="entry name" value="Anticodon_2"/>
    <property type="match status" value="1"/>
</dbReference>
<comment type="similarity">
    <text evidence="1 8">Belongs to the class-I aminoacyl-tRNA synthetase family. Glutamate--tRNA ligase type 1 subfamily.</text>
</comment>
<dbReference type="FunFam" id="3.40.50.620:FF:000149">
    <property type="entry name" value="Glutamate--tRNA ligase"/>
    <property type="match status" value="1"/>
</dbReference>
<evidence type="ECO:0000256" key="8">
    <source>
        <dbReference type="HAMAP-Rule" id="MF_00022"/>
    </source>
</evidence>
<keyword evidence="6 8" id="KW-0648">Protein biosynthesis</keyword>
<dbReference type="PRINTS" id="PR00987">
    <property type="entry name" value="TRNASYNTHGLU"/>
</dbReference>
<dbReference type="InterPro" id="IPR004527">
    <property type="entry name" value="Glu-tRNA-ligase_bac/mito"/>
</dbReference>
<feature type="binding site" evidence="8">
    <location>
        <position position="259"/>
    </location>
    <ligand>
        <name>ATP</name>
        <dbReference type="ChEBI" id="CHEBI:30616"/>
    </ligand>
</feature>
<dbReference type="InterPro" id="IPR049940">
    <property type="entry name" value="GluQ/Sye"/>
</dbReference>
<comment type="caution">
    <text evidence="8">Lacks conserved residue(s) required for the propagation of feature annotation.</text>
</comment>
<dbReference type="Gene3D" id="1.10.10.350">
    <property type="match status" value="1"/>
</dbReference>
<reference evidence="12" key="1">
    <citation type="submission" date="2015-07" db="EMBL/GenBank/DDBJ databases">
        <authorList>
            <person name="Urmite Genomes"/>
        </authorList>
    </citation>
    <scope>NUCLEOTIDE SEQUENCE [LARGE SCALE GENOMIC DNA]</scope>
    <source>
        <strain evidence="12">type strain: ATCC 49404</strain>
    </source>
</reference>
<evidence type="ECO:0000259" key="9">
    <source>
        <dbReference type="Pfam" id="PF00749"/>
    </source>
</evidence>
<keyword evidence="12" id="KW-1185">Reference proteome</keyword>
<keyword evidence="5 8" id="KW-0067">ATP-binding</keyword>
<dbReference type="PANTHER" id="PTHR43311:SF2">
    <property type="entry name" value="GLUTAMATE--TRNA LIGASE, MITOCHONDRIAL-RELATED"/>
    <property type="match status" value="1"/>
</dbReference>
<comment type="function">
    <text evidence="8">Catalyzes the attachment of glutamate to tRNA(Glu) in a two-step reaction: glutamate is first activated by ATP to form Glu-AMP and then transferred to the acceptor end of tRNA(Glu).</text>
</comment>
<sequence length="486" mass="53607">MTSSNVRVRFCPSPTGTPHVGLVRTALFNWAYARHTGGTFVFRIEDTDAARDSDESYAAILDALRWLGLDWDEGPEVGGPYEPYRQSQRSEIYRDVIARLLEAGEVYEAYSTPEEVEARHHAAGRNPKLGYDNFDRTLTDEQRAAFAAEGRKPVLRLRMPDEDLGWTDLVRGPVSFPAGSVPDFAITRANGDPLYTLVNPVDDAMMKITHVLRGEDIMPSTPRQIALYRALMRIGVAERVPEFAHLPSVLGEGNKKLSKRDPQSNLFLHRDRGFLPEGLLNYLALLGWGIADDHDVFSLDEMVAAFDVADVNSNPARFDQKKADAINAEHIRQLTPEDFTARLRTYLDAHGHDTGLDDAAFAEAAALIQTRIVVLGDAWGLLKFFDDGSYEIDEKAAAKELREEAAPVLDAALSALEGVGEWNTANLEAALKEALLDGLELKPRKAFGPIRVAVTGATISPPLFESMELLGADRSLSRLRAARAAL</sequence>
<feature type="domain" description="Glutamyl/glutaminyl-tRNA synthetase class Ib catalytic" evidence="9">
    <location>
        <begin position="5"/>
        <end position="322"/>
    </location>
</feature>
<evidence type="ECO:0000313" key="11">
    <source>
        <dbReference type="EMBL" id="CRZ15180.1"/>
    </source>
</evidence>
<evidence type="ECO:0000256" key="6">
    <source>
        <dbReference type="ARBA" id="ARBA00022917"/>
    </source>
</evidence>
<dbReference type="GO" id="GO:0005829">
    <property type="term" value="C:cytosol"/>
    <property type="evidence" value="ECO:0007669"/>
    <property type="project" value="TreeGrafter"/>
</dbReference>
<dbReference type="InterPro" id="IPR014729">
    <property type="entry name" value="Rossmann-like_a/b/a_fold"/>
</dbReference>
<dbReference type="PANTHER" id="PTHR43311">
    <property type="entry name" value="GLUTAMATE--TRNA LIGASE"/>
    <property type="match status" value="1"/>
</dbReference>
<proteinExistence type="inferred from homology"/>
<dbReference type="Gene3D" id="3.90.800.10">
    <property type="entry name" value="Glutamyl-tRNA Synthetase, Domain 3"/>
    <property type="match status" value="1"/>
</dbReference>
<evidence type="ECO:0000256" key="4">
    <source>
        <dbReference type="ARBA" id="ARBA00022741"/>
    </source>
</evidence>
<dbReference type="InterPro" id="IPR008925">
    <property type="entry name" value="aa_tRNA-synth_I_cd-bd_sf"/>
</dbReference>
<dbReference type="EMBL" id="CWKH01000001">
    <property type="protein sequence ID" value="CRZ15180.1"/>
    <property type="molecule type" value="Genomic_DNA"/>
</dbReference>
<dbReference type="GO" id="GO:0000049">
    <property type="term" value="F:tRNA binding"/>
    <property type="evidence" value="ECO:0007669"/>
    <property type="project" value="InterPro"/>
</dbReference>
<comment type="catalytic activity">
    <reaction evidence="8">
        <text>tRNA(Glu) + L-glutamate + ATP = L-glutamyl-tRNA(Glu) + AMP + diphosphate</text>
        <dbReference type="Rhea" id="RHEA:23540"/>
        <dbReference type="Rhea" id="RHEA-COMP:9663"/>
        <dbReference type="Rhea" id="RHEA-COMP:9680"/>
        <dbReference type="ChEBI" id="CHEBI:29985"/>
        <dbReference type="ChEBI" id="CHEBI:30616"/>
        <dbReference type="ChEBI" id="CHEBI:33019"/>
        <dbReference type="ChEBI" id="CHEBI:78442"/>
        <dbReference type="ChEBI" id="CHEBI:78520"/>
        <dbReference type="ChEBI" id="CHEBI:456215"/>
        <dbReference type="EC" id="6.1.1.17"/>
    </reaction>
</comment>
<dbReference type="NCBIfam" id="TIGR00464">
    <property type="entry name" value="gltX_bact"/>
    <property type="match status" value="1"/>
</dbReference>
<dbReference type="EC" id="6.1.1.17" evidence="8"/>
<keyword evidence="7 8" id="KW-0030">Aminoacyl-tRNA synthetase</keyword>
<dbReference type="HAMAP" id="MF_00022">
    <property type="entry name" value="Glu_tRNA_synth_type1"/>
    <property type="match status" value="1"/>
</dbReference>
<dbReference type="OrthoDB" id="9807503at2"/>
<evidence type="ECO:0000256" key="3">
    <source>
        <dbReference type="ARBA" id="ARBA00022598"/>
    </source>
</evidence>
<dbReference type="InterPro" id="IPR020751">
    <property type="entry name" value="aa-tRNA-synth_I_codon-bd_sub2"/>
</dbReference>
<comment type="subcellular location">
    <subcellularLocation>
        <location evidence="8">Cytoplasm</location>
    </subcellularLocation>
</comment>
<dbReference type="Gene3D" id="1.10.1160.10">
    <property type="entry name" value="Glutamyl-trna Synthetase, Domain 2"/>
    <property type="match status" value="1"/>
</dbReference>
<name>A0A0H5RM07_9MYCO</name>
<evidence type="ECO:0000313" key="12">
    <source>
        <dbReference type="Proteomes" id="UP000199147"/>
    </source>
</evidence>
<dbReference type="Pfam" id="PF00749">
    <property type="entry name" value="tRNA-synt_1c"/>
    <property type="match status" value="1"/>
</dbReference>
<keyword evidence="4 8" id="KW-0547">Nucleotide-binding</keyword>
<dbReference type="AlphaFoldDB" id="A0A0H5RM07"/>
<protein>
    <recommendedName>
        <fullName evidence="8">Glutamate--tRNA ligase</fullName>
        <ecNumber evidence="8">6.1.1.17</ecNumber>
    </recommendedName>
    <alternativeName>
        <fullName evidence="8">Glutamyl-tRNA synthetase</fullName>
        <shortName evidence="8">GluRS</shortName>
    </alternativeName>
</protein>
<dbReference type="Gene3D" id="1.10.8.70">
    <property type="entry name" value="Glutamate-tRNA synthetase, class I, anticodon-binding domain 1"/>
    <property type="match status" value="1"/>
</dbReference>
<dbReference type="InterPro" id="IPR045462">
    <property type="entry name" value="aa-tRNA-synth_I_cd-bd"/>
</dbReference>
<dbReference type="GO" id="GO:0008270">
    <property type="term" value="F:zinc ion binding"/>
    <property type="evidence" value="ECO:0007669"/>
    <property type="project" value="InterPro"/>
</dbReference>
<dbReference type="InterPro" id="IPR000924">
    <property type="entry name" value="Glu/Gln-tRNA-synth"/>
</dbReference>
<dbReference type="GO" id="GO:0005524">
    <property type="term" value="F:ATP binding"/>
    <property type="evidence" value="ECO:0007669"/>
    <property type="project" value="UniProtKB-UniRule"/>
</dbReference>
<dbReference type="InterPro" id="IPR020061">
    <property type="entry name" value="Glu_tRNA_lig_a-bdl"/>
</dbReference>
<evidence type="ECO:0000256" key="1">
    <source>
        <dbReference type="ARBA" id="ARBA00007894"/>
    </source>
</evidence>
<dbReference type="GO" id="GO:0006424">
    <property type="term" value="P:glutamyl-tRNA aminoacylation"/>
    <property type="evidence" value="ECO:0007669"/>
    <property type="project" value="UniProtKB-UniRule"/>
</dbReference>